<evidence type="ECO:0000313" key="3">
    <source>
        <dbReference type="Proteomes" id="UP000011115"/>
    </source>
</evidence>
<sequence>MPVLTDYSSLEESSGCTNTIVVSLGLGVVRKDQVSEKGEQSAHHRDVPRRSTVSPNDPEHDDAERWCRTAMNYIKGRIIKLIGDFD</sequence>
<organism evidence="2 3">
    <name type="scientific">Solanum tuberosum</name>
    <name type="common">Potato</name>
    <dbReference type="NCBI Taxonomy" id="4113"/>
    <lineage>
        <taxon>Eukaryota</taxon>
        <taxon>Viridiplantae</taxon>
        <taxon>Streptophyta</taxon>
        <taxon>Embryophyta</taxon>
        <taxon>Tracheophyta</taxon>
        <taxon>Spermatophyta</taxon>
        <taxon>Magnoliopsida</taxon>
        <taxon>eudicotyledons</taxon>
        <taxon>Gunneridae</taxon>
        <taxon>Pentapetalae</taxon>
        <taxon>asterids</taxon>
        <taxon>lamiids</taxon>
        <taxon>Solanales</taxon>
        <taxon>Solanaceae</taxon>
        <taxon>Solanoideae</taxon>
        <taxon>Solaneae</taxon>
        <taxon>Solanum</taxon>
    </lineage>
</organism>
<reference evidence="2" key="2">
    <citation type="submission" date="2015-06" db="UniProtKB">
        <authorList>
            <consortium name="EnsemblPlants"/>
        </authorList>
    </citation>
    <scope>IDENTIFICATION</scope>
    <source>
        <strain evidence="2">DM1-3 516 R44</strain>
    </source>
</reference>
<evidence type="ECO:0000256" key="1">
    <source>
        <dbReference type="SAM" id="MobiDB-lite"/>
    </source>
</evidence>
<dbReference type="AlphaFoldDB" id="M1DS43"/>
<evidence type="ECO:0000313" key="2">
    <source>
        <dbReference type="EnsemblPlants" id="PGSC0003DMT400093515"/>
    </source>
</evidence>
<protein>
    <submittedName>
        <fullName evidence="2">Uncharacterized protein</fullName>
    </submittedName>
</protein>
<proteinExistence type="predicted"/>
<reference evidence="3" key="1">
    <citation type="journal article" date="2011" name="Nature">
        <title>Genome sequence and analysis of the tuber crop potato.</title>
        <authorList>
            <consortium name="The Potato Genome Sequencing Consortium"/>
        </authorList>
    </citation>
    <scope>NUCLEOTIDE SEQUENCE [LARGE SCALE GENOMIC DNA]</scope>
    <source>
        <strain evidence="3">cv. DM1-3 516 R44</strain>
    </source>
</reference>
<dbReference type="Proteomes" id="UP000011115">
    <property type="component" value="Unassembled WGS sequence"/>
</dbReference>
<keyword evidence="3" id="KW-1185">Reference proteome</keyword>
<name>M1DS43_SOLTU</name>
<dbReference type="EnsemblPlants" id="PGSC0003DMT400093515">
    <property type="protein sequence ID" value="PGSC0003DMT400093515"/>
    <property type="gene ID" value="PGSC0003DMG400043086"/>
</dbReference>
<dbReference type="HOGENOM" id="CLU_133510_2_0_1"/>
<accession>M1DS43</accession>
<dbReference type="InParanoid" id="M1DS43"/>
<feature type="region of interest" description="Disordered" evidence="1">
    <location>
        <begin position="32"/>
        <end position="63"/>
    </location>
</feature>
<dbReference type="Gramene" id="PGSC0003DMT400093515">
    <property type="protein sequence ID" value="PGSC0003DMT400093515"/>
    <property type="gene ID" value="PGSC0003DMG400043086"/>
</dbReference>
<dbReference type="PaxDb" id="4113-PGSC0003DMT400093515"/>
<feature type="compositionally biased region" description="Basic and acidic residues" evidence="1">
    <location>
        <begin position="32"/>
        <end position="49"/>
    </location>
</feature>